<dbReference type="Gene3D" id="1.10.1410.10">
    <property type="match status" value="2"/>
</dbReference>
<dbReference type="GO" id="GO:0005634">
    <property type="term" value="C:nucleus"/>
    <property type="evidence" value="ECO:0007669"/>
    <property type="project" value="UniProtKB-SubCell"/>
</dbReference>
<evidence type="ECO:0000256" key="1">
    <source>
        <dbReference type="ARBA" id="ARBA00001936"/>
    </source>
</evidence>
<evidence type="ECO:0000256" key="13">
    <source>
        <dbReference type="PIRSR" id="PIRSR018425-2"/>
    </source>
</evidence>
<dbReference type="GO" id="GO:0031123">
    <property type="term" value="P:RNA 3'-end processing"/>
    <property type="evidence" value="ECO:0007669"/>
    <property type="project" value="InterPro"/>
</dbReference>
<dbReference type="InterPro" id="IPR011068">
    <property type="entry name" value="NuclTrfase_I-like_C"/>
</dbReference>
<dbReference type="InterPro" id="IPR043519">
    <property type="entry name" value="NT_sf"/>
</dbReference>
<evidence type="ECO:0000259" key="15">
    <source>
        <dbReference type="Pfam" id="PF04928"/>
    </source>
</evidence>
<keyword evidence="9 13" id="KW-0460">Magnesium</keyword>
<feature type="transmembrane region" description="Helical" evidence="14">
    <location>
        <begin position="150"/>
        <end position="174"/>
    </location>
</feature>
<dbReference type="GO" id="GO:0005524">
    <property type="term" value="F:ATP binding"/>
    <property type="evidence" value="ECO:0007669"/>
    <property type="project" value="UniProtKB-UniRule"/>
</dbReference>
<evidence type="ECO:0000256" key="3">
    <source>
        <dbReference type="ARBA" id="ARBA00010912"/>
    </source>
</evidence>
<dbReference type="Gene3D" id="3.30.70.590">
    <property type="entry name" value="Poly(A) polymerase predicted RNA binding domain"/>
    <property type="match status" value="1"/>
</dbReference>
<keyword evidence="14" id="KW-0812">Transmembrane</keyword>
<dbReference type="OrthoDB" id="412748at2759"/>
<feature type="binding site" evidence="12">
    <location>
        <position position="330"/>
    </location>
    <ligand>
        <name>ATP</name>
        <dbReference type="ChEBI" id="CHEBI:30616"/>
    </ligand>
</feature>
<keyword evidence="14" id="KW-1133">Transmembrane helix</keyword>
<feature type="domain" description="Poly(A) polymerase nucleotidyltransferase" evidence="16">
    <location>
        <begin position="197"/>
        <end position="307"/>
    </location>
</feature>
<keyword evidence="5 11" id="KW-0808">Transferase</keyword>
<evidence type="ECO:0000256" key="10">
    <source>
        <dbReference type="ARBA" id="ARBA00023242"/>
    </source>
</evidence>
<evidence type="ECO:0000256" key="6">
    <source>
        <dbReference type="ARBA" id="ARBA00022723"/>
    </source>
</evidence>
<dbReference type="PIRSF" id="PIRSF018425">
    <property type="entry name" value="PolyA_polymerase"/>
    <property type="match status" value="1"/>
</dbReference>
<keyword evidence="10 11" id="KW-0539">Nucleus</keyword>
<evidence type="ECO:0000313" key="17">
    <source>
        <dbReference type="EMBL" id="PPS09262.1"/>
    </source>
</evidence>
<dbReference type="SUPFAM" id="SSF81631">
    <property type="entry name" value="PAP/OAS1 substrate-binding domain"/>
    <property type="match status" value="1"/>
</dbReference>
<comment type="subcellular location">
    <subcellularLocation>
        <location evidence="2 11">Nucleus</location>
    </subcellularLocation>
</comment>
<comment type="catalytic activity">
    <reaction evidence="11">
        <text>RNA(n) + ATP = RNA(n)-3'-adenine ribonucleotide + diphosphate</text>
        <dbReference type="Rhea" id="RHEA:11332"/>
        <dbReference type="Rhea" id="RHEA-COMP:14527"/>
        <dbReference type="Rhea" id="RHEA-COMP:17347"/>
        <dbReference type="ChEBI" id="CHEBI:30616"/>
        <dbReference type="ChEBI" id="CHEBI:33019"/>
        <dbReference type="ChEBI" id="CHEBI:140395"/>
        <dbReference type="ChEBI" id="CHEBI:173115"/>
        <dbReference type="EC" id="2.7.7.19"/>
    </reaction>
</comment>
<dbReference type="SUPFAM" id="SSF55003">
    <property type="entry name" value="PAP/Archaeal CCA-adding enzyme, C-terminal domain"/>
    <property type="match status" value="1"/>
</dbReference>
<dbReference type="EMBL" id="KZ663882">
    <property type="protein sequence ID" value="PPS09262.1"/>
    <property type="molecule type" value="Genomic_DNA"/>
</dbReference>
<comment type="cofactor">
    <cofactor evidence="13">
        <name>Mg(2+)</name>
        <dbReference type="ChEBI" id="CHEBI:18420"/>
    </cofactor>
    <text evidence="13">Binds 2 magnesium ions. Also active with manganese.</text>
</comment>
<evidence type="ECO:0000259" key="16">
    <source>
        <dbReference type="Pfam" id="PF20750"/>
    </source>
</evidence>
<evidence type="ECO:0000256" key="14">
    <source>
        <dbReference type="SAM" id="Phobius"/>
    </source>
</evidence>
<dbReference type="GO" id="GO:0006397">
    <property type="term" value="P:mRNA processing"/>
    <property type="evidence" value="ECO:0007669"/>
    <property type="project" value="UniProtKB-KW"/>
</dbReference>
<evidence type="ECO:0000256" key="9">
    <source>
        <dbReference type="ARBA" id="ARBA00022842"/>
    </source>
</evidence>
<name>A0A2P5Y0Z1_GOSBA</name>
<protein>
    <recommendedName>
        <fullName evidence="11">Poly(A) polymerase</fullName>
        <ecNumber evidence="11">2.7.7.19</ecNumber>
    </recommendedName>
</protein>
<keyword evidence="7 11" id="KW-0547">Nucleotide-binding</keyword>
<dbReference type="Gene3D" id="3.30.460.10">
    <property type="entry name" value="Beta Polymerase, domain 2"/>
    <property type="match status" value="2"/>
</dbReference>
<dbReference type="InterPro" id="IPR014492">
    <property type="entry name" value="PolyA_polymerase"/>
</dbReference>
<dbReference type="SUPFAM" id="SSF81301">
    <property type="entry name" value="Nucleotidyltransferase"/>
    <property type="match status" value="2"/>
</dbReference>
<keyword evidence="8 11" id="KW-0067">ATP-binding</keyword>
<dbReference type="PANTHER" id="PTHR10682">
    <property type="entry name" value="POLY A POLYMERASE"/>
    <property type="match status" value="1"/>
</dbReference>
<dbReference type="Proteomes" id="UP000239757">
    <property type="component" value="Unassembled WGS sequence"/>
</dbReference>
<comment type="similarity">
    <text evidence="3 11">Belongs to the poly(A) polymerase family.</text>
</comment>
<evidence type="ECO:0000256" key="2">
    <source>
        <dbReference type="ARBA" id="ARBA00004123"/>
    </source>
</evidence>
<dbReference type="FunFam" id="3.30.70.590:FF:000005">
    <property type="entry name" value="Nuclear poly(A) polymerase 3"/>
    <property type="match status" value="1"/>
</dbReference>
<dbReference type="GO" id="GO:0003723">
    <property type="term" value="F:RNA binding"/>
    <property type="evidence" value="ECO:0007669"/>
    <property type="project" value="UniProtKB-UniRule"/>
</dbReference>
<organism evidence="17 18">
    <name type="scientific">Gossypium barbadense</name>
    <name type="common">Sea Island cotton</name>
    <name type="synonym">Hibiscus barbadensis</name>
    <dbReference type="NCBI Taxonomy" id="3634"/>
    <lineage>
        <taxon>Eukaryota</taxon>
        <taxon>Viridiplantae</taxon>
        <taxon>Streptophyta</taxon>
        <taxon>Embryophyta</taxon>
        <taxon>Tracheophyta</taxon>
        <taxon>Spermatophyta</taxon>
        <taxon>Magnoliopsida</taxon>
        <taxon>eudicotyledons</taxon>
        <taxon>Gunneridae</taxon>
        <taxon>Pentapetalae</taxon>
        <taxon>rosids</taxon>
        <taxon>malvids</taxon>
        <taxon>Malvales</taxon>
        <taxon>Malvaceae</taxon>
        <taxon>Malvoideae</taxon>
        <taxon>Gossypium</taxon>
    </lineage>
</organism>
<sequence length="658" mass="75427">MSRGRSDQLTLIPPSVSVAEIVEVGFEEEETAAPERNWLQGLMVNEGLVPSTEEEENRKIVIEKLKQIVVAWVKRVAWQRRLPKQDIAASSATLLTYGSYGLGSMTSVLYALILVLTEQLCVDTRESIVEITWEAIRFMVQSTTSMLYRFMVQSLTSMLYALFLTELGSCYVLIRESESLRLPGRELSFKFRQNDTRIVHGSESDIDALCVGPYFATIVDDFFIVLYNMLKSRPEVSEVHCVKDAKVPLMRFEFDGISIDLPFVQLKVLAVPENLDILNPVFLRDIDETGWKSLSGVLANTRICRLVPDLEKFQSMLRCVKFWAKRRGVYGNLNGFLGGIHLAILAAFVCQCDPHAGLSALILHFFKTFAFWPWPRPVELQDGTLHPTLNPTETRLYMPIRLPFSPYEYCHSNITKSTFYKIRTEFLRGHNLTKHQNPNERRVKWKETVEIGGMKAGLYGKGQAQKDMKKMEGKDLLKFDFDWHNVLEPFPYTKKYARFLKIFLSASKQDELGDWVGWIKSRFRCLLFKLEEVQGLCDPNPAEHIDVNIADPHVIFYWGLQAGKTNAIDIKSVKDVFWRNISTGYQGPFGKMELSIVQASQVPKSAQFDTLSRKRTKACWKMMDYHQRRIPIYSQHVPQYIVGYVSTNGDPEYPNAGV</sequence>
<feature type="binding site" evidence="13">
    <location>
        <position position="207"/>
    </location>
    <ligand>
        <name>Mg(2+)</name>
        <dbReference type="ChEBI" id="CHEBI:18420"/>
        <label>2</label>
        <note>catalytic</note>
    </ligand>
</feature>
<evidence type="ECO:0000256" key="11">
    <source>
        <dbReference type="PIRNR" id="PIRNR018425"/>
    </source>
</evidence>
<feature type="binding site" evidence="12">
    <location>
        <position position="321"/>
    </location>
    <ligand>
        <name>ATP</name>
        <dbReference type="ChEBI" id="CHEBI:30616"/>
    </ligand>
</feature>
<feature type="binding site" evidence="13">
    <location>
        <position position="205"/>
    </location>
    <ligand>
        <name>Mg(2+)</name>
        <dbReference type="ChEBI" id="CHEBI:18420"/>
        <label>2</label>
        <note>catalytic</note>
    </ligand>
</feature>
<dbReference type="AlphaFoldDB" id="A0A2P5Y0Z1"/>
<dbReference type="GO" id="GO:1990817">
    <property type="term" value="F:poly(A) RNA polymerase activity"/>
    <property type="evidence" value="ECO:0007669"/>
    <property type="project" value="UniProtKB-UniRule"/>
</dbReference>
<evidence type="ECO:0000313" key="18">
    <source>
        <dbReference type="Proteomes" id="UP000239757"/>
    </source>
</evidence>
<gene>
    <name evidence="17" type="ORF">GOBAR_AA11392</name>
</gene>
<accession>A0A2P5Y0Z1</accession>
<feature type="binding site" evidence="13">
    <location>
        <position position="207"/>
    </location>
    <ligand>
        <name>Mg(2+)</name>
        <dbReference type="ChEBI" id="CHEBI:18420"/>
        <label>1</label>
        <note>catalytic</note>
    </ligand>
</feature>
<comment type="function">
    <text evidence="11">Polymerase that creates the 3'-poly(A) tail of mRNA's.</text>
</comment>
<keyword evidence="4 11" id="KW-0507">mRNA processing</keyword>
<dbReference type="CDD" id="cd05402">
    <property type="entry name" value="NT_PAP_TUTase"/>
    <property type="match status" value="1"/>
</dbReference>
<reference evidence="17 18" key="1">
    <citation type="submission" date="2015-01" db="EMBL/GenBank/DDBJ databases">
        <title>Genome of allotetraploid Gossypium barbadense reveals genomic plasticity and fiber elongation in cotton evolution.</title>
        <authorList>
            <person name="Chen X."/>
            <person name="Liu X."/>
            <person name="Zhao B."/>
            <person name="Zheng H."/>
            <person name="Hu Y."/>
            <person name="Lu G."/>
            <person name="Yang C."/>
            <person name="Chen J."/>
            <person name="Shan C."/>
            <person name="Zhang L."/>
            <person name="Zhou Y."/>
            <person name="Wang L."/>
            <person name="Guo W."/>
            <person name="Bai Y."/>
            <person name="Ruan J."/>
            <person name="Shangguan X."/>
            <person name="Mao Y."/>
            <person name="Jiang J."/>
            <person name="Zhu Y."/>
            <person name="Lei J."/>
            <person name="Kang H."/>
            <person name="Chen S."/>
            <person name="He X."/>
            <person name="Wang R."/>
            <person name="Wang Y."/>
            <person name="Chen J."/>
            <person name="Wang L."/>
            <person name="Yu S."/>
            <person name="Wang B."/>
            <person name="Wei J."/>
            <person name="Song S."/>
            <person name="Lu X."/>
            <person name="Gao Z."/>
            <person name="Gu W."/>
            <person name="Deng X."/>
            <person name="Ma D."/>
            <person name="Wang S."/>
            <person name="Liang W."/>
            <person name="Fang L."/>
            <person name="Cai C."/>
            <person name="Zhu X."/>
            <person name="Zhou B."/>
            <person name="Zhang Y."/>
            <person name="Chen Z."/>
            <person name="Xu S."/>
            <person name="Zhu R."/>
            <person name="Wang S."/>
            <person name="Zhang T."/>
            <person name="Zhao G."/>
        </authorList>
    </citation>
    <scope>NUCLEOTIDE SEQUENCE [LARGE SCALE GENOMIC DNA]</scope>
    <source>
        <strain evidence="18">cv. Xinhai21</strain>
        <tissue evidence="17">Leaf</tissue>
    </source>
</reference>
<proteinExistence type="inferred from homology"/>
<evidence type="ECO:0000256" key="5">
    <source>
        <dbReference type="ARBA" id="ARBA00022679"/>
    </source>
</evidence>
<feature type="binding site" evidence="12">
    <location>
        <position position="260"/>
    </location>
    <ligand>
        <name>ATP</name>
        <dbReference type="ChEBI" id="CHEBI:30616"/>
    </ligand>
</feature>
<dbReference type="InterPro" id="IPR007012">
    <property type="entry name" value="PolA_pol_cen_dom"/>
</dbReference>
<dbReference type="Pfam" id="PF20750">
    <property type="entry name" value="PAP_NTPase"/>
    <property type="match status" value="2"/>
</dbReference>
<keyword evidence="6 13" id="KW-0479">Metal-binding</keyword>
<dbReference type="InterPro" id="IPR048840">
    <property type="entry name" value="PolA_pol_NTPase"/>
</dbReference>
<feature type="binding site" evidence="12">
    <location>
        <begin position="205"/>
        <end position="207"/>
    </location>
    <ligand>
        <name>ATP</name>
        <dbReference type="ChEBI" id="CHEBI:30616"/>
    </ligand>
</feature>
<evidence type="ECO:0000256" key="12">
    <source>
        <dbReference type="PIRSR" id="PIRSR018425-1"/>
    </source>
</evidence>
<dbReference type="EC" id="2.7.7.19" evidence="11"/>
<comment type="cofactor">
    <cofactor evidence="1">
        <name>Mn(2+)</name>
        <dbReference type="ChEBI" id="CHEBI:29035"/>
    </cofactor>
</comment>
<evidence type="ECO:0000256" key="8">
    <source>
        <dbReference type="ARBA" id="ARBA00022840"/>
    </source>
</evidence>
<evidence type="ECO:0000256" key="4">
    <source>
        <dbReference type="ARBA" id="ARBA00022664"/>
    </source>
</evidence>
<feature type="binding site" evidence="13">
    <location>
        <position position="260"/>
    </location>
    <ligand>
        <name>Mg(2+)</name>
        <dbReference type="ChEBI" id="CHEBI:18420"/>
        <label>2</label>
        <note>catalytic</note>
    </ligand>
</feature>
<dbReference type="Pfam" id="PF04928">
    <property type="entry name" value="PAP_central"/>
    <property type="match status" value="1"/>
</dbReference>
<feature type="binding site" evidence="13">
    <location>
        <position position="205"/>
    </location>
    <ligand>
        <name>Mg(2+)</name>
        <dbReference type="ChEBI" id="CHEBI:18420"/>
        <label>1</label>
        <note>catalytic</note>
    </ligand>
</feature>
<evidence type="ECO:0000256" key="7">
    <source>
        <dbReference type="ARBA" id="ARBA00022741"/>
    </source>
</evidence>
<feature type="transmembrane region" description="Helical" evidence="14">
    <location>
        <begin position="329"/>
        <end position="349"/>
    </location>
</feature>
<dbReference type="PANTHER" id="PTHR10682:SF33">
    <property type="entry name" value="NUCLEAR POLY(A) POLYMERASE 3"/>
    <property type="match status" value="1"/>
</dbReference>
<dbReference type="GO" id="GO:0046872">
    <property type="term" value="F:metal ion binding"/>
    <property type="evidence" value="ECO:0007669"/>
    <property type="project" value="UniProtKB-KW"/>
</dbReference>
<feature type="domain" description="Poly(A) polymerase nucleotidyltransferase" evidence="16">
    <location>
        <begin position="39"/>
        <end position="109"/>
    </location>
</feature>
<feature type="domain" description="Poly(A) polymerase central" evidence="15">
    <location>
        <begin position="313"/>
        <end position="447"/>
    </location>
</feature>
<keyword evidence="14" id="KW-0472">Membrane</keyword>
<feature type="transmembrane region" description="Helical" evidence="14">
    <location>
        <begin position="94"/>
        <end position="116"/>
    </location>
</feature>